<dbReference type="Pfam" id="PF06985">
    <property type="entry name" value="HET"/>
    <property type="match status" value="1"/>
</dbReference>
<dbReference type="OrthoDB" id="5362512at2759"/>
<gene>
    <name evidence="2" type="ORF">CC86DRAFT_467275</name>
</gene>
<reference evidence="2" key="1">
    <citation type="journal article" date="2020" name="Stud. Mycol.">
        <title>101 Dothideomycetes genomes: a test case for predicting lifestyles and emergence of pathogens.</title>
        <authorList>
            <person name="Haridas S."/>
            <person name="Albert R."/>
            <person name="Binder M."/>
            <person name="Bloem J."/>
            <person name="Labutti K."/>
            <person name="Salamov A."/>
            <person name="Andreopoulos B."/>
            <person name="Baker S."/>
            <person name="Barry K."/>
            <person name="Bills G."/>
            <person name="Bluhm B."/>
            <person name="Cannon C."/>
            <person name="Castanera R."/>
            <person name="Culley D."/>
            <person name="Daum C."/>
            <person name="Ezra D."/>
            <person name="Gonzalez J."/>
            <person name="Henrissat B."/>
            <person name="Kuo A."/>
            <person name="Liang C."/>
            <person name="Lipzen A."/>
            <person name="Lutzoni F."/>
            <person name="Magnuson J."/>
            <person name="Mondo S."/>
            <person name="Nolan M."/>
            <person name="Ohm R."/>
            <person name="Pangilinan J."/>
            <person name="Park H.-J."/>
            <person name="Ramirez L."/>
            <person name="Alfaro M."/>
            <person name="Sun H."/>
            <person name="Tritt A."/>
            <person name="Yoshinaga Y."/>
            <person name="Zwiers L.-H."/>
            <person name="Turgeon B."/>
            <person name="Goodwin S."/>
            <person name="Spatafora J."/>
            <person name="Crous P."/>
            <person name="Grigoriev I."/>
        </authorList>
    </citation>
    <scope>NUCLEOTIDE SEQUENCE</scope>
    <source>
        <strain evidence="2">CBS 113818</strain>
    </source>
</reference>
<feature type="domain" description="Heterokaryon incompatibility" evidence="1">
    <location>
        <begin position="8"/>
        <end position="163"/>
    </location>
</feature>
<evidence type="ECO:0000313" key="3">
    <source>
        <dbReference type="Proteomes" id="UP000799424"/>
    </source>
</evidence>
<dbReference type="AlphaFoldDB" id="A0A6A6ZX10"/>
<evidence type="ECO:0000259" key="1">
    <source>
        <dbReference type="Pfam" id="PF06985"/>
    </source>
</evidence>
<accession>A0A6A6ZX10</accession>
<keyword evidence="3" id="KW-1185">Reference proteome</keyword>
<dbReference type="InterPro" id="IPR010730">
    <property type="entry name" value="HET"/>
</dbReference>
<proteinExistence type="predicted"/>
<organism evidence="2 3">
    <name type="scientific">Ophiobolus disseminans</name>
    <dbReference type="NCBI Taxonomy" id="1469910"/>
    <lineage>
        <taxon>Eukaryota</taxon>
        <taxon>Fungi</taxon>
        <taxon>Dikarya</taxon>
        <taxon>Ascomycota</taxon>
        <taxon>Pezizomycotina</taxon>
        <taxon>Dothideomycetes</taxon>
        <taxon>Pleosporomycetidae</taxon>
        <taxon>Pleosporales</taxon>
        <taxon>Pleosporineae</taxon>
        <taxon>Phaeosphaeriaceae</taxon>
        <taxon>Ophiobolus</taxon>
    </lineage>
</organism>
<name>A0A6A6ZX10_9PLEO</name>
<evidence type="ECO:0000313" key="2">
    <source>
        <dbReference type="EMBL" id="KAF2825591.1"/>
    </source>
</evidence>
<sequence>MANKHFEYLVLSHMWGDPEKPHLKLEVDNLAAFQESISWYELSSVYREAIRVTLEMGYKYLWIDSLCIIQNSTTDWKYEARLMATVYGNAVCNLAFLFPSMSETPLRDDPRVWNPCLLREATPTELGVYIQHPTSLPRHPTNDKVWLVQRDWPLFSRAWTFQEYLLAPRTLLLGHKNLMFQCSHHFYDELLGPVTEAATISRDGTPYRGRAMGKWRYFPESLTQDWDQEILMSSLTTLKFATDWQACVTEYRSRALTKASDRVVAFAGIARAYTNMGALTYLAGCWAEYFPVTVLWYVGGMVASASAAGIVVQKGEVVEEEGVEKGVCEKAVQNAPTWSQFSIPIYTRYRTKFMFDEDEMNSRLRFETSGDPPPVLWHDIHWSYLDSFQFPDQPMDEFPDAGFADFEGLQVSLVVPMLSVRVSWIKELEKTFDTIRSDGVLDADVSWKPEFIYFPDDPLAGSSPPKNSVLALVSEFQLCRVPGINNVERRLAGLVLVRGERRGTWRRVGAWKLKVKITGMEIHDGNVRHVAERWSGYKLWDVEEGEKWWMDRVTLI</sequence>
<dbReference type="PANTHER" id="PTHR33112:SF9">
    <property type="entry name" value="HETEROKARYON INCOMPATIBILITY DOMAIN-CONTAINING PROTEIN"/>
    <property type="match status" value="1"/>
</dbReference>
<dbReference type="PANTHER" id="PTHR33112">
    <property type="entry name" value="DOMAIN PROTEIN, PUTATIVE-RELATED"/>
    <property type="match status" value="1"/>
</dbReference>
<protein>
    <submittedName>
        <fullName evidence="2">HET-domain-containing protein</fullName>
    </submittedName>
</protein>
<dbReference type="Proteomes" id="UP000799424">
    <property type="component" value="Unassembled WGS sequence"/>
</dbReference>
<dbReference type="EMBL" id="MU006227">
    <property type="protein sequence ID" value="KAF2825591.1"/>
    <property type="molecule type" value="Genomic_DNA"/>
</dbReference>